<proteinExistence type="predicted"/>
<comment type="caution">
    <text evidence="1">The sequence shown here is derived from an EMBL/GenBank/DDBJ whole genome shotgun (WGS) entry which is preliminary data.</text>
</comment>
<dbReference type="InterPro" id="IPR011010">
    <property type="entry name" value="DNA_brk_join_enz"/>
</dbReference>
<evidence type="ECO:0000313" key="2">
    <source>
        <dbReference type="Proteomes" id="UP000828390"/>
    </source>
</evidence>
<sequence length="148" mass="16653">MLVEQDFSAAAYKNAARAGILLVEQHLDTARAEFKCCSSNIFFSASAEVKVSTPLVPHTYRYDDSTGSHWLIGFERLVKSRTFNWQTFGLPAPEPRFCQMLKAMAKDAGFLKHKRITNHSVRKLLVQKLRNANIPATETMAITGHKNV</sequence>
<reference evidence="1" key="1">
    <citation type="journal article" date="2019" name="bioRxiv">
        <title>The Genome of the Zebra Mussel, Dreissena polymorpha: A Resource for Invasive Species Research.</title>
        <authorList>
            <person name="McCartney M.A."/>
            <person name="Auch B."/>
            <person name="Kono T."/>
            <person name="Mallez S."/>
            <person name="Zhang Y."/>
            <person name="Obille A."/>
            <person name="Becker A."/>
            <person name="Abrahante J.E."/>
            <person name="Garbe J."/>
            <person name="Badalamenti J.P."/>
            <person name="Herman A."/>
            <person name="Mangelson H."/>
            <person name="Liachko I."/>
            <person name="Sullivan S."/>
            <person name="Sone E.D."/>
            <person name="Koren S."/>
            <person name="Silverstein K.A.T."/>
            <person name="Beckman K.B."/>
            <person name="Gohl D.M."/>
        </authorList>
    </citation>
    <scope>NUCLEOTIDE SEQUENCE</scope>
    <source>
        <strain evidence="1">Duluth1</strain>
        <tissue evidence="1">Whole animal</tissue>
    </source>
</reference>
<dbReference type="EMBL" id="JAIWYP010000001">
    <property type="protein sequence ID" value="KAH3883313.1"/>
    <property type="molecule type" value="Genomic_DNA"/>
</dbReference>
<accession>A0A9D4MVW6</accession>
<dbReference type="Proteomes" id="UP000828390">
    <property type="component" value="Unassembled WGS sequence"/>
</dbReference>
<evidence type="ECO:0000313" key="1">
    <source>
        <dbReference type="EMBL" id="KAH3883313.1"/>
    </source>
</evidence>
<name>A0A9D4MVW6_DREPO</name>
<organism evidence="1 2">
    <name type="scientific">Dreissena polymorpha</name>
    <name type="common">Zebra mussel</name>
    <name type="synonym">Mytilus polymorpha</name>
    <dbReference type="NCBI Taxonomy" id="45954"/>
    <lineage>
        <taxon>Eukaryota</taxon>
        <taxon>Metazoa</taxon>
        <taxon>Spiralia</taxon>
        <taxon>Lophotrochozoa</taxon>
        <taxon>Mollusca</taxon>
        <taxon>Bivalvia</taxon>
        <taxon>Autobranchia</taxon>
        <taxon>Heteroconchia</taxon>
        <taxon>Euheterodonta</taxon>
        <taxon>Imparidentia</taxon>
        <taxon>Neoheterodontei</taxon>
        <taxon>Myida</taxon>
        <taxon>Dreissenoidea</taxon>
        <taxon>Dreissenidae</taxon>
        <taxon>Dreissena</taxon>
    </lineage>
</organism>
<keyword evidence="2" id="KW-1185">Reference proteome</keyword>
<dbReference type="GO" id="GO:0003677">
    <property type="term" value="F:DNA binding"/>
    <property type="evidence" value="ECO:0007669"/>
    <property type="project" value="InterPro"/>
</dbReference>
<dbReference type="SUPFAM" id="SSF56349">
    <property type="entry name" value="DNA breaking-rejoining enzymes"/>
    <property type="match status" value="1"/>
</dbReference>
<gene>
    <name evidence="1" type="ORF">DPMN_007267</name>
</gene>
<reference evidence="1" key="2">
    <citation type="submission" date="2020-11" db="EMBL/GenBank/DDBJ databases">
        <authorList>
            <person name="McCartney M.A."/>
            <person name="Auch B."/>
            <person name="Kono T."/>
            <person name="Mallez S."/>
            <person name="Becker A."/>
            <person name="Gohl D.M."/>
            <person name="Silverstein K.A.T."/>
            <person name="Koren S."/>
            <person name="Bechman K.B."/>
            <person name="Herman A."/>
            <person name="Abrahante J.E."/>
            <person name="Garbe J."/>
        </authorList>
    </citation>
    <scope>NUCLEOTIDE SEQUENCE</scope>
    <source>
        <strain evidence="1">Duluth1</strain>
        <tissue evidence="1">Whole animal</tissue>
    </source>
</reference>
<dbReference type="AlphaFoldDB" id="A0A9D4MVW6"/>
<protein>
    <submittedName>
        <fullName evidence="1">Uncharacterized protein</fullName>
    </submittedName>
</protein>